<dbReference type="NCBIfam" id="TIGR01730">
    <property type="entry name" value="RND_mfp"/>
    <property type="match status" value="1"/>
</dbReference>
<dbReference type="Proteomes" id="UP000176198">
    <property type="component" value="Unassembled WGS sequence"/>
</dbReference>
<reference evidence="3 4" key="1">
    <citation type="journal article" date="2016" name="Nat. Commun.">
        <title>Thousands of microbial genomes shed light on interconnected biogeochemical processes in an aquifer system.</title>
        <authorList>
            <person name="Anantharaman K."/>
            <person name="Brown C.T."/>
            <person name="Hug L.A."/>
            <person name="Sharon I."/>
            <person name="Castelle C.J."/>
            <person name="Probst A.J."/>
            <person name="Thomas B.C."/>
            <person name="Singh A."/>
            <person name="Wilkins M.J."/>
            <person name="Karaoz U."/>
            <person name="Brodie E.L."/>
            <person name="Williams K.H."/>
            <person name="Hubbard S.S."/>
            <person name="Banfield J.F."/>
        </authorList>
    </citation>
    <scope>NUCLEOTIDE SEQUENCE [LARGE SCALE GENOMIC DNA]</scope>
</reference>
<proteinExistence type="inferred from homology"/>
<dbReference type="Gene3D" id="2.40.30.170">
    <property type="match status" value="1"/>
</dbReference>
<dbReference type="Gene3D" id="2.40.50.100">
    <property type="match status" value="1"/>
</dbReference>
<protein>
    <recommendedName>
        <fullName evidence="2">YknX-like C-terminal permuted SH3-like domain-containing protein</fullName>
    </recommendedName>
</protein>
<dbReference type="InterPro" id="IPR058637">
    <property type="entry name" value="YknX-like_C"/>
</dbReference>
<evidence type="ECO:0000313" key="3">
    <source>
        <dbReference type="EMBL" id="OGM02742.1"/>
    </source>
</evidence>
<organism evidence="3 4">
    <name type="scientific">Candidatus Woesebacteria bacterium GWA1_41_8</name>
    <dbReference type="NCBI Taxonomy" id="1802471"/>
    <lineage>
        <taxon>Bacteria</taxon>
        <taxon>Candidatus Woeseibacteriota</taxon>
    </lineage>
</organism>
<evidence type="ECO:0000313" key="4">
    <source>
        <dbReference type="Proteomes" id="UP000176198"/>
    </source>
</evidence>
<dbReference type="Gene3D" id="2.40.420.20">
    <property type="match status" value="1"/>
</dbReference>
<feature type="domain" description="YknX-like C-terminal permuted SH3-like" evidence="2">
    <location>
        <begin position="280"/>
        <end position="346"/>
    </location>
</feature>
<sequence length="349" mass="37779">MGRYGKIVTLIVLGLIIYWRVNAYQKSGLEVEVRAAKYGKLVESVNASGEVTAENVANLVFQTAGEVKEVNFKEGERVEKGDIIAKLDTTLLYNAYQSADATLRATQAVLNSTYDTLQGKEKTETYAEISTRTTAEAAKDRAYWAYVSAVKSLEGAYIRAPFDGILTQVPAVVPGTIIALPSSATFQVFGPETTYFRAEVSEVNINKLANGLAADIEIDAFPDQSFEGKVLGFNVSSTTTSTGGTAYVVRISLPDNDKLKFKLGMNGDVDIVISEKDNVLLVPITATIEENSKTFVWVEDEGRAKKVEVTTGSSSIDDIEITSGLTEGTKVITRPPSSIQKGTRLKVTN</sequence>
<name>A0A1F7WIU1_9BACT</name>
<dbReference type="PANTHER" id="PTHR30469">
    <property type="entry name" value="MULTIDRUG RESISTANCE PROTEIN MDTA"/>
    <property type="match status" value="1"/>
</dbReference>
<dbReference type="STRING" id="1802471.A2115_02130"/>
<dbReference type="EMBL" id="MGFJ01000015">
    <property type="protein sequence ID" value="OGM02742.1"/>
    <property type="molecule type" value="Genomic_DNA"/>
</dbReference>
<comment type="similarity">
    <text evidence="1">Belongs to the membrane fusion protein (MFP) (TC 8.A.1) family.</text>
</comment>
<gene>
    <name evidence="3" type="ORF">A2115_02130</name>
</gene>
<dbReference type="PANTHER" id="PTHR30469:SF33">
    <property type="entry name" value="SLR1207 PROTEIN"/>
    <property type="match status" value="1"/>
</dbReference>
<dbReference type="Pfam" id="PF25989">
    <property type="entry name" value="YknX_C"/>
    <property type="match status" value="1"/>
</dbReference>
<dbReference type="SUPFAM" id="SSF111369">
    <property type="entry name" value="HlyD-like secretion proteins"/>
    <property type="match status" value="1"/>
</dbReference>
<dbReference type="GO" id="GO:1990281">
    <property type="term" value="C:efflux pump complex"/>
    <property type="evidence" value="ECO:0007669"/>
    <property type="project" value="TreeGrafter"/>
</dbReference>
<accession>A0A1F7WIU1</accession>
<comment type="caution">
    <text evidence="3">The sequence shown here is derived from an EMBL/GenBank/DDBJ whole genome shotgun (WGS) entry which is preliminary data.</text>
</comment>
<evidence type="ECO:0000256" key="1">
    <source>
        <dbReference type="ARBA" id="ARBA00009477"/>
    </source>
</evidence>
<evidence type="ECO:0000259" key="2">
    <source>
        <dbReference type="Pfam" id="PF25989"/>
    </source>
</evidence>
<dbReference type="AlphaFoldDB" id="A0A1F7WIU1"/>
<dbReference type="GO" id="GO:0015562">
    <property type="term" value="F:efflux transmembrane transporter activity"/>
    <property type="evidence" value="ECO:0007669"/>
    <property type="project" value="TreeGrafter"/>
</dbReference>
<dbReference type="InterPro" id="IPR006143">
    <property type="entry name" value="RND_pump_MFP"/>
</dbReference>